<reference evidence="4" key="1">
    <citation type="submission" date="2020-10" db="EMBL/GenBank/DDBJ databases">
        <authorList>
            <person name="Gilroy R."/>
        </authorList>
    </citation>
    <scope>NUCLEOTIDE SEQUENCE</scope>
    <source>
        <strain evidence="4">CHK191-8634</strain>
    </source>
</reference>
<dbReference type="Pfam" id="PF23750">
    <property type="entry name" value="RsgI_M"/>
    <property type="match status" value="1"/>
</dbReference>
<evidence type="ECO:0000259" key="3">
    <source>
        <dbReference type="Pfam" id="PF23750"/>
    </source>
</evidence>
<keyword evidence="1" id="KW-1133">Transmembrane helix</keyword>
<feature type="domain" description="PepSY" evidence="2">
    <location>
        <begin position="357"/>
        <end position="417"/>
    </location>
</feature>
<dbReference type="InterPro" id="IPR025711">
    <property type="entry name" value="PepSY"/>
</dbReference>
<sequence>MQNRHLEQKLRSAVHKTAPDALDNILAACDAQRDTVIAMPPRRRRNMPARILAVAAMLAIVIGVSAGTGLLRFPGAEQPAAPVAGQVDSIIELDVNPSIELQVSRDERVLSATALNTDAEAILDGMDLQNATLDVAINALIGSMLKNGYISDLQNSILVTVENDDRARGEELQQRLVDEIGALLSASSVEPAVLSQTVGTADETVQQMMDTYGISQGKASLIIGIMAQNPQLLERNLVGLSINELNLLAASGSGATGVSSTGTASDKAYIGEQKARELALAATGVAEADTTWLNVELDADDGRMVYEVEFGTASAEYETDLDARTGEIVKNESEYYHTPVNPVTPSGTEGSSNGDIGRDAALATALAHAGLAEADVYSVKIEFDYDDGRGKYDVEFESGRTEYEYEIDAATGDILDVDIDWDD</sequence>
<dbReference type="AlphaFoldDB" id="A0A9D1IWB6"/>
<evidence type="ECO:0000256" key="1">
    <source>
        <dbReference type="SAM" id="Phobius"/>
    </source>
</evidence>
<dbReference type="EMBL" id="DVMR01000033">
    <property type="protein sequence ID" value="HIU43327.1"/>
    <property type="molecule type" value="Genomic_DNA"/>
</dbReference>
<name>A0A9D1IWB6_9CLOT</name>
<feature type="domain" description="Anti-sigma factor RsgI-like middle" evidence="3">
    <location>
        <begin position="89"/>
        <end position="221"/>
    </location>
</feature>
<accession>A0A9D1IWB6</accession>
<dbReference type="Pfam" id="PF03413">
    <property type="entry name" value="PepSY"/>
    <property type="match status" value="2"/>
</dbReference>
<protein>
    <submittedName>
        <fullName evidence="4">PepSY domain-containing protein</fullName>
    </submittedName>
</protein>
<keyword evidence="1" id="KW-0472">Membrane</keyword>
<comment type="caution">
    <text evidence="4">The sequence shown here is derived from an EMBL/GenBank/DDBJ whole genome shotgun (WGS) entry which is preliminary data.</text>
</comment>
<reference evidence="4" key="2">
    <citation type="journal article" date="2021" name="PeerJ">
        <title>Extensive microbial diversity within the chicken gut microbiome revealed by metagenomics and culture.</title>
        <authorList>
            <person name="Gilroy R."/>
            <person name="Ravi A."/>
            <person name="Getino M."/>
            <person name="Pursley I."/>
            <person name="Horton D.L."/>
            <person name="Alikhan N.F."/>
            <person name="Baker D."/>
            <person name="Gharbi K."/>
            <person name="Hall N."/>
            <person name="Watson M."/>
            <person name="Adriaenssens E.M."/>
            <person name="Foster-Nyarko E."/>
            <person name="Jarju S."/>
            <person name="Secka A."/>
            <person name="Antonio M."/>
            <person name="Oren A."/>
            <person name="Chaudhuri R.R."/>
            <person name="La Ragione R."/>
            <person name="Hildebrand F."/>
            <person name="Pallen M.J."/>
        </authorList>
    </citation>
    <scope>NUCLEOTIDE SEQUENCE</scope>
    <source>
        <strain evidence="4">CHK191-8634</strain>
    </source>
</reference>
<feature type="transmembrane region" description="Helical" evidence="1">
    <location>
        <begin position="51"/>
        <end position="71"/>
    </location>
</feature>
<proteinExistence type="predicted"/>
<keyword evidence="1" id="KW-0812">Transmembrane</keyword>
<dbReference type="Proteomes" id="UP000824073">
    <property type="component" value="Unassembled WGS sequence"/>
</dbReference>
<evidence type="ECO:0000259" key="2">
    <source>
        <dbReference type="Pfam" id="PF03413"/>
    </source>
</evidence>
<feature type="domain" description="PepSY" evidence="2">
    <location>
        <begin position="270"/>
        <end position="330"/>
    </location>
</feature>
<evidence type="ECO:0000313" key="5">
    <source>
        <dbReference type="Proteomes" id="UP000824073"/>
    </source>
</evidence>
<organism evidence="4 5">
    <name type="scientific">Candidatus Ventrousia excrementavium</name>
    <dbReference type="NCBI Taxonomy" id="2840961"/>
    <lineage>
        <taxon>Bacteria</taxon>
        <taxon>Bacillati</taxon>
        <taxon>Bacillota</taxon>
        <taxon>Clostridia</taxon>
        <taxon>Eubacteriales</taxon>
        <taxon>Clostridiaceae</taxon>
        <taxon>Clostridiaceae incertae sedis</taxon>
        <taxon>Candidatus Ventrousia</taxon>
    </lineage>
</organism>
<gene>
    <name evidence="4" type="ORF">IAB67_03410</name>
</gene>
<dbReference type="InterPro" id="IPR055431">
    <property type="entry name" value="RsgI_M"/>
</dbReference>
<dbReference type="Gene3D" id="3.10.450.40">
    <property type="match status" value="2"/>
</dbReference>
<evidence type="ECO:0000313" key="4">
    <source>
        <dbReference type="EMBL" id="HIU43327.1"/>
    </source>
</evidence>